<evidence type="ECO:0000313" key="1">
    <source>
        <dbReference type="EMBL" id="GAA2517872.1"/>
    </source>
</evidence>
<name>A0ABN3NBG6_9ACTN</name>
<dbReference type="Proteomes" id="UP001499978">
    <property type="component" value="Unassembled WGS sequence"/>
</dbReference>
<evidence type="ECO:0008006" key="3">
    <source>
        <dbReference type="Google" id="ProtNLM"/>
    </source>
</evidence>
<comment type="caution">
    <text evidence="1">The sequence shown here is derived from an EMBL/GenBank/DDBJ whole genome shotgun (WGS) entry which is preliminary data.</text>
</comment>
<dbReference type="EMBL" id="BAAARY010000005">
    <property type="protein sequence ID" value="GAA2517872.1"/>
    <property type="molecule type" value="Genomic_DNA"/>
</dbReference>
<keyword evidence="2" id="KW-1185">Reference proteome</keyword>
<evidence type="ECO:0000313" key="2">
    <source>
        <dbReference type="Proteomes" id="UP001499978"/>
    </source>
</evidence>
<proteinExistence type="predicted"/>
<sequence length="387" mass="41559">MSGDDFAAMLGASGRGVVKWEAAPDAELALRSQELLDTALERTDANACARFVQLLDETEPQPNRPTLIVPEPQAMLIPRQRVSAGGVRTPTPELVESLRRSLRDHYTADNLLGPRALLPVITAYAETVEQVRRNASGKLLDDLLGIGAGYAEFAGWLSQDAGELDAATHWYRRALEWAECGRDDRMASFVLTRRAAQAVSARDGDYAARLARAAQRGDSPLTTRVRAIAVQTEALGHAIAGNPNGVDDALERAAALVDSEGEAYEGDPSAGRYCEMPLYLAISTAKCQLELGRAGAAIDGFTAVLNALPADYHRDRGQYLARLAHAYALAGQPDEACGNAEESLAIALATGSSRTLVDLRGIAGYLDRWATYPTVSQLRERLETAAV</sequence>
<protein>
    <recommendedName>
        <fullName evidence="3">XRE family transcriptional regulator</fullName>
    </recommendedName>
</protein>
<reference evidence="1 2" key="1">
    <citation type="journal article" date="2019" name="Int. J. Syst. Evol. Microbiol.">
        <title>The Global Catalogue of Microorganisms (GCM) 10K type strain sequencing project: providing services to taxonomists for standard genome sequencing and annotation.</title>
        <authorList>
            <consortium name="The Broad Institute Genomics Platform"/>
            <consortium name="The Broad Institute Genome Sequencing Center for Infectious Disease"/>
            <person name="Wu L."/>
            <person name="Ma J."/>
        </authorList>
    </citation>
    <scope>NUCLEOTIDE SEQUENCE [LARGE SCALE GENOMIC DNA]</scope>
    <source>
        <strain evidence="1 2">JCM 3367</strain>
    </source>
</reference>
<organism evidence="1 2">
    <name type="scientific">Pilimelia columellifera subsp. columellifera</name>
    <dbReference type="NCBI Taxonomy" id="706583"/>
    <lineage>
        <taxon>Bacteria</taxon>
        <taxon>Bacillati</taxon>
        <taxon>Actinomycetota</taxon>
        <taxon>Actinomycetes</taxon>
        <taxon>Micromonosporales</taxon>
        <taxon>Micromonosporaceae</taxon>
        <taxon>Pilimelia</taxon>
    </lineage>
</organism>
<dbReference type="Gene3D" id="1.25.40.10">
    <property type="entry name" value="Tetratricopeptide repeat domain"/>
    <property type="match status" value="1"/>
</dbReference>
<dbReference type="InterPro" id="IPR011990">
    <property type="entry name" value="TPR-like_helical_dom_sf"/>
</dbReference>
<dbReference type="RefSeq" id="WP_344169921.1">
    <property type="nucleotide sequence ID" value="NZ_BAAARY010000005.1"/>
</dbReference>
<dbReference type="SUPFAM" id="SSF48452">
    <property type="entry name" value="TPR-like"/>
    <property type="match status" value="1"/>
</dbReference>
<gene>
    <name evidence="1" type="ORF">GCM10010201_13380</name>
</gene>
<accession>A0ABN3NBG6</accession>